<keyword evidence="9" id="KW-1185">Reference proteome</keyword>
<evidence type="ECO:0000256" key="1">
    <source>
        <dbReference type="ARBA" id="ARBA00004651"/>
    </source>
</evidence>
<sequence length="171" mass="17587">MVWGLFVIFASISLIAVGGATSSLNEIHRQLVENRHWLDDRTFGQLFALAQAAPGPNVLAVSLFGYWIAGLPGLAASTAGMLLPAGTLAFFVGGLAQRLKGHPALKAINGGLVPLAVGLILAGGVTLAATAAAHGWGWIGMTALSAAFVWRTNFSPLWMLACGAVLGLIIG</sequence>
<evidence type="ECO:0000256" key="7">
    <source>
        <dbReference type="SAM" id="Phobius"/>
    </source>
</evidence>
<dbReference type="InterPro" id="IPR003370">
    <property type="entry name" value="Chromate_transpt"/>
</dbReference>
<dbReference type="Proteomes" id="UP001196068">
    <property type="component" value="Unassembled WGS sequence"/>
</dbReference>
<protein>
    <submittedName>
        <fullName evidence="8">Chromate transporter</fullName>
    </submittedName>
</protein>
<keyword evidence="5 7" id="KW-1133">Transmembrane helix</keyword>
<feature type="transmembrane region" description="Helical" evidence="7">
    <location>
        <begin position="108"/>
        <end position="133"/>
    </location>
</feature>
<feature type="transmembrane region" description="Helical" evidence="7">
    <location>
        <begin position="46"/>
        <end position="68"/>
    </location>
</feature>
<name>A0AAF1JYQ5_9PROT</name>
<evidence type="ECO:0000256" key="4">
    <source>
        <dbReference type="ARBA" id="ARBA00022692"/>
    </source>
</evidence>
<dbReference type="GO" id="GO:0015109">
    <property type="term" value="F:chromate transmembrane transporter activity"/>
    <property type="evidence" value="ECO:0007669"/>
    <property type="project" value="InterPro"/>
</dbReference>
<feature type="transmembrane region" description="Helical" evidence="7">
    <location>
        <begin position="153"/>
        <end position="170"/>
    </location>
</feature>
<keyword evidence="4 7" id="KW-0812">Transmembrane</keyword>
<dbReference type="GO" id="GO:0005886">
    <property type="term" value="C:plasma membrane"/>
    <property type="evidence" value="ECO:0007669"/>
    <property type="project" value="UniProtKB-SubCell"/>
</dbReference>
<evidence type="ECO:0000256" key="2">
    <source>
        <dbReference type="ARBA" id="ARBA00005262"/>
    </source>
</evidence>
<dbReference type="PANTHER" id="PTHR43663">
    <property type="entry name" value="CHROMATE TRANSPORT PROTEIN-RELATED"/>
    <property type="match status" value="1"/>
</dbReference>
<evidence type="ECO:0000313" key="8">
    <source>
        <dbReference type="EMBL" id="MBR0656887.1"/>
    </source>
</evidence>
<dbReference type="InterPro" id="IPR052518">
    <property type="entry name" value="CHR_Transporter"/>
</dbReference>
<dbReference type="Pfam" id="PF02417">
    <property type="entry name" value="Chromate_transp"/>
    <property type="match status" value="1"/>
</dbReference>
<dbReference type="AlphaFoldDB" id="A0AAF1JYQ5"/>
<feature type="transmembrane region" description="Helical" evidence="7">
    <location>
        <begin position="74"/>
        <end position="96"/>
    </location>
</feature>
<feature type="transmembrane region" description="Helical" evidence="7">
    <location>
        <begin position="6"/>
        <end position="25"/>
    </location>
</feature>
<accession>A0AAF1JYQ5</accession>
<proteinExistence type="inferred from homology"/>
<evidence type="ECO:0000256" key="6">
    <source>
        <dbReference type="ARBA" id="ARBA00023136"/>
    </source>
</evidence>
<organism evidence="8 9">
    <name type="scientific">Plastoroseomonas arctica</name>
    <dbReference type="NCBI Taxonomy" id="1509237"/>
    <lineage>
        <taxon>Bacteria</taxon>
        <taxon>Pseudomonadati</taxon>
        <taxon>Pseudomonadota</taxon>
        <taxon>Alphaproteobacteria</taxon>
        <taxon>Acetobacterales</taxon>
        <taxon>Acetobacteraceae</taxon>
        <taxon>Plastoroseomonas</taxon>
    </lineage>
</organism>
<comment type="similarity">
    <text evidence="2">Belongs to the chromate ion transporter (CHR) (TC 2.A.51) family.</text>
</comment>
<dbReference type="RefSeq" id="WP_211875751.1">
    <property type="nucleotide sequence ID" value="NZ_JAAEDH010000023.1"/>
</dbReference>
<comment type="caution">
    <text evidence="8">The sequence shown here is derived from an EMBL/GenBank/DDBJ whole genome shotgun (WGS) entry which is preliminary data.</text>
</comment>
<evidence type="ECO:0000313" key="9">
    <source>
        <dbReference type="Proteomes" id="UP001196068"/>
    </source>
</evidence>
<reference evidence="8" key="1">
    <citation type="submission" date="2020-01" db="EMBL/GenBank/DDBJ databases">
        <authorList>
            <person name="Rat A."/>
        </authorList>
    </citation>
    <scope>NUCLEOTIDE SEQUENCE</scope>
    <source>
        <strain evidence="8">LMG 28251</strain>
    </source>
</reference>
<evidence type="ECO:0000256" key="3">
    <source>
        <dbReference type="ARBA" id="ARBA00022475"/>
    </source>
</evidence>
<dbReference type="EMBL" id="JAAEDH010000023">
    <property type="protein sequence ID" value="MBR0656887.1"/>
    <property type="molecule type" value="Genomic_DNA"/>
</dbReference>
<keyword evidence="6 7" id="KW-0472">Membrane</keyword>
<reference evidence="8" key="2">
    <citation type="journal article" date="2021" name="Syst. Appl. Microbiol.">
        <title>Roseomonas hellenica sp. nov., isolated from roots of wild-growing Alkanna tinctoria.</title>
        <authorList>
            <person name="Rat A."/>
            <person name="Naranjo H.D."/>
            <person name="Lebbe L."/>
            <person name="Cnockaert M."/>
            <person name="Krigas N."/>
            <person name="Grigoriadou K."/>
            <person name="Maloupa E."/>
            <person name="Willems A."/>
        </authorList>
    </citation>
    <scope>NUCLEOTIDE SEQUENCE</scope>
    <source>
        <strain evidence="8">LMG 28251</strain>
    </source>
</reference>
<evidence type="ECO:0000256" key="5">
    <source>
        <dbReference type="ARBA" id="ARBA00022989"/>
    </source>
</evidence>
<gene>
    <name evidence="8" type="ORF">GXW79_17545</name>
</gene>
<keyword evidence="3" id="KW-1003">Cell membrane</keyword>
<dbReference type="PANTHER" id="PTHR43663:SF1">
    <property type="entry name" value="CHROMATE TRANSPORTER"/>
    <property type="match status" value="1"/>
</dbReference>
<comment type="subcellular location">
    <subcellularLocation>
        <location evidence="1">Cell membrane</location>
        <topology evidence="1">Multi-pass membrane protein</topology>
    </subcellularLocation>
</comment>